<keyword evidence="2" id="KW-0540">Nuclease</keyword>
<evidence type="ECO:0000259" key="1">
    <source>
        <dbReference type="Pfam" id="PF01850"/>
    </source>
</evidence>
<dbReference type="AlphaFoldDB" id="A0A151AYQ3"/>
<gene>
    <name evidence="2" type="primary">vapC_3</name>
    <name evidence="2" type="ORF">MOMUL_11380</name>
</gene>
<evidence type="ECO:0000313" key="3">
    <source>
        <dbReference type="Proteomes" id="UP000075670"/>
    </source>
</evidence>
<proteinExistence type="predicted"/>
<dbReference type="Proteomes" id="UP000075670">
    <property type="component" value="Unassembled WGS sequence"/>
</dbReference>
<dbReference type="GO" id="GO:0004519">
    <property type="term" value="F:endonuclease activity"/>
    <property type="evidence" value="ECO:0007669"/>
    <property type="project" value="UniProtKB-KW"/>
</dbReference>
<dbReference type="Gene3D" id="3.40.50.1010">
    <property type="entry name" value="5'-nuclease"/>
    <property type="match status" value="1"/>
</dbReference>
<sequence>MNGSYHKNFVLDAYAVICYLEDETGADEVALLLKKAGDNTVRLFMTWINLGEVYYRVHRKYGEIEAERVLETVKNWPVEFLVGDEDLTLVAARVKASYALSYADAYAIAAALKNNAAVVTGDPEIKNASVKMGFPLTWLGQGNPE</sequence>
<reference evidence="2 3" key="1">
    <citation type="submission" date="2016-02" db="EMBL/GenBank/DDBJ databases">
        <title>Genome sequence of Moorella mulderi DSM 14980.</title>
        <authorList>
            <person name="Poehlein A."/>
            <person name="Daniel R."/>
        </authorList>
    </citation>
    <scope>NUCLEOTIDE SEQUENCE [LARGE SCALE GENOMIC DNA]</scope>
    <source>
        <strain evidence="2 3">DSM 14980</strain>
    </source>
</reference>
<keyword evidence="3" id="KW-1185">Reference proteome</keyword>
<comment type="caution">
    <text evidence="2">The sequence shown here is derived from an EMBL/GenBank/DDBJ whole genome shotgun (WGS) entry which is preliminary data.</text>
</comment>
<feature type="domain" description="PIN" evidence="1">
    <location>
        <begin position="10"/>
        <end position="128"/>
    </location>
</feature>
<dbReference type="OrthoDB" id="1723839at2"/>
<keyword evidence="2" id="KW-0378">Hydrolase</keyword>
<dbReference type="Pfam" id="PF01850">
    <property type="entry name" value="PIN"/>
    <property type="match status" value="1"/>
</dbReference>
<dbReference type="InterPro" id="IPR002716">
    <property type="entry name" value="PIN_dom"/>
</dbReference>
<keyword evidence="2" id="KW-0255">Endonuclease</keyword>
<name>A0A151AYQ3_9FIRM</name>
<accession>A0A151AYQ3</accession>
<organism evidence="2 3">
    <name type="scientific">Moorella mulderi DSM 14980</name>
    <dbReference type="NCBI Taxonomy" id="1122241"/>
    <lineage>
        <taxon>Bacteria</taxon>
        <taxon>Bacillati</taxon>
        <taxon>Bacillota</taxon>
        <taxon>Clostridia</taxon>
        <taxon>Neomoorellales</taxon>
        <taxon>Neomoorellaceae</taxon>
        <taxon>Neomoorella</taxon>
    </lineage>
</organism>
<dbReference type="EMBL" id="LTBC01000003">
    <property type="protein sequence ID" value="KYH32537.1"/>
    <property type="molecule type" value="Genomic_DNA"/>
</dbReference>
<evidence type="ECO:0000313" key="2">
    <source>
        <dbReference type="EMBL" id="KYH32537.1"/>
    </source>
</evidence>
<protein>
    <submittedName>
        <fullName evidence="2">tRNA(FMet)-specific endonuclease VapC</fullName>
    </submittedName>
</protein>
<dbReference type="SUPFAM" id="SSF88723">
    <property type="entry name" value="PIN domain-like"/>
    <property type="match status" value="1"/>
</dbReference>
<dbReference type="RefSeq" id="WP_062282634.1">
    <property type="nucleotide sequence ID" value="NZ_LTBC01000003.1"/>
</dbReference>
<dbReference type="CDD" id="cd18689">
    <property type="entry name" value="PIN_VapC-like"/>
    <property type="match status" value="1"/>
</dbReference>
<dbReference type="InterPro" id="IPR029060">
    <property type="entry name" value="PIN-like_dom_sf"/>
</dbReference>
<dbReference type="PATRIC" id="fig|1122241.3.peg.1197"/>